<organism evidence="3 4">
    <name type="scientific">Fusarium oxysporum NRRL 32931</name>
    <dbReference type="NCBI Taxonomy" id="660029"/>
    <lineage>
        <taxon>Eukaryota</taxon>
        <taxon>Fungi</taxon>
        <taxon>Dikarya</taxon>
        <taxon>Ascomycota</taxon>
        <taxon>Pezizomycotina</taxon>
        <taxon>Sordariomycetes</taxon>
        <taxon>Hypocreomycetidae</taxon>
        <taxon>Hypocreales</taxon>
        <taxon>Nectriaceae</taxon>
        <taxon>Fusarium</taxon>
        <taxon>Fusarium oxysporum species complex</taxon>
    </lineage>
</organism>
<dbReference type="AlphaFoldDB" id="W9HYK4"/>
<accession>W9HYK4</accession>
<dbReference type="OrthoDB" id="10422228at2759"/>
<evidence type="ECO:0000313" key="4">
    <source>
        <dbReference type="Proteomes" id="UP000030753"/>
    </source>
</evidence>
<feature type="transmembrane region" description="Helical" evidence="1">
    <location>
        <begin position="81"/>
        <end position="103"/>
    </location>
</feature>
<keyword evidence="1" id="KW-0472">Membrane</keyword>
<proteinExistence type="predicted"/>
<dbReference type="HOGENOM" id="CLU_2250251_0_0_1"/>
<dbReference type="EMBL" id="JH717845">
    <property type="protein sequence ID" value="EWY86095.1"/>
    <property type="molecule type" value="Genomic_DNA"/>
</dbReference>
<name>W9HYK4_FUSOX</name>
<protein>
    <submittedName>
        <fullName evidence="3">Uncharacterized protein</fullName>
    </submittedName>
</protein>
<reference evidence="3 4" key="1">
    <citation type="submission" date="2011-06" db="EMBL/GenBank/DDBJ databases">
        <title>The Genome Sequence of Fusarium oxysporum FOSC 3-a.</title>
        <authorList>
            <consortium name="The Broad Institute Genome Sequencing Platform"/>
            <person name="Ma L.-J."/>
            <person name="Gale L.R."/>
            <person name="Schwartz D.C."/>
            <person name="Zhou S."/>
            <person name="Corby-Kistler H."/>
            <person name="Young S.K."/>
            <person name="Zeng Q."/>
            <person name="Gargeya S."/>
            <person name="Fitzgerald M."/>
            <person name="Haas B."/>
            <person name="Abouelleil A."/>
            <person name="Alvarado L."/>
            <person name="Arachchi H.M."/>
            <person name="Berlin A."/>
            <person name="Brown A."/>
            <person name="Chapman S.B."/>
            <person name="Chen Z."/>
            <person name="Dunbar C."/>
            <person name="Freedman E."/>
            <person name="Gearin G."/>
            <person name="Gellesch M."/>
            <person name="Goldberg J."/>
            <person name="Griggs A."/>
            <person name="Gujja S."/>
            <person name="Heiman D."/>
            <person name="Howarth C."/>
            <person name="Larson L."/>
            <person name="Lui A."/>
            <person name="MacDonald P.J.P."/>
            <person name="Mehta T."/>
            <person name="Montmayeur A."/>
            <person name="Murphy C."/>
            <person name="Neiman D."/>
            <person name="Pearson M."/>
            <person name="Priest M."/>
            <person name="Roberts A."/>
            <person name="Saif S."/>
            <person name="Shea T."/>
            <person name="Shenoy N."/>
            <person name="Sisk P."/>
            <person name="Stolte C."/>
            <person name="Sykes S."/>
            <person name="Wortman J."/>
            <person name="Nusbaum C."/>
            <person name="Birren B."/>
        </authorList>
    </citation>
    <scope>NUCLEOTIDE SEQUENCE [LARGE SCALE GENOMIC DNA]</scope>
    <source>
        <strain evidence="4">FOSC 3-a</strain>
    </source>
</reference>
<keyword evidence="1" id="KW-1133">Transmembrane helix</keyword>
<feature type="chain" id="PRO_5004921530" evidence="2">
    <location>
        <begin position="17"/>
        <end position="104"/>
    </location>
</feature>
<evidence type="ECO:0000256" key="2">
    <source>
        <dbReference type="SAM" id="SignalP"/>
    </source>
</evidence>
<dbReference type="Proteomes" id="UP000030753">
    <property type="component" value="Unassembled WGS sequence"/>
</dbReference>
<sequence length="104" mass="11513">MITLAIKLVGMLIVQGLTFTIGFESQTRDAFNKEFTGCQKSRGGLSISINFSPNSSTKHSETLTQLMSEVFWLLPLWRSLLLLHLLLLLVTMVLILGGGNTFLV</sequence>
<evidence type="ECO:0000313" key="3">
    <source>
        <dbReference type="EMBL" id="EWY86095.1"/>
    </source>
</evidence>
<feature type="signal peptide" evidence="2">
    <location>
        <begin position="1"/>
        <end position="16"/>
    </location>
</feature>
<keyword evidence="1" id="KW-0812">Transmembrane</keyword>
<evidence type="ECO:0000256" key="1">
    <source>
        <dbReference type="SAM" id="Phobius"/>
    </source>
</evidence>
<gene>
    <name evidence="3" type="ORF">FOYG_10743</name>
</gene>
<keyword evidence="2" id="KW-0732">Signal</keyword>